<keyword evidence="2" id="KW-1185">Reference proteome</keyword>
<dbReference type="EMBL" id="JAACXV010014560">
    <property type="protein sequence ID" value="KAF7266159.1"/>
    <property type="molecule type" value="Genomic_DNA"/>
</dbReference>
<sequence length="116" mass="12786">MRPVYETHDNLLTLDYQFSSGPISQLIYPLYKSCISSIPTSTSSNSVAEIPYAKVTILSILSRVLCVVNISVTVQTGATSNMAESTLVATIFLFTMPGPPTRRVIWVRLLIMLLAF</sequence>
<reference evidence="1" key="1">
    <citation type="submission" date="2020-08" db="EMBL/GenBank/DDBJ databases">
        <title>Genome sequencing and assembly of the red palm weevil Rhynchophorus ferrugineus.</title>
        <authorList>
            <person name="Dias G.B."/>
            <person name="Bergman C.M."/>
            <person name="Manee M."/>
        </authorList>
    </citation>
    <scope>NUCLEOTIDE SEQUENCE</scope>
    <source>
        <strain evidence="1">AA-2017</strain>
        <tissue evidence="1">Whole larva</tissue>
    </source>
</reference>
<proteinExistence type="predicted"/>
<evidence type="ECO:0000313" key="2">
    <source>
        <dbReference type="Proteomes" id="UP000625711"/>
    </source>
</evidence>
<protein>
    <submittedName>
        <fullName evidence="1">Uncharacterized protein</fullName>
    </submittedName>
</protein>
<comment type="caution">
    <text evidence="1">The sequence shown here is derived from an EMBL/GenBank/DDBJ whole genome shotgun (WGS) entry which is preliminary data.</text>
</comment>
<dbReference type="AlphaFoldDB" id="A0A834M5T0"/>
<dbReference type="Proteomes" id="UP000625711">
    <property type="component" value="Unassembled WGS sequence"/>
</dbReference>
<evidence type="ECO:0000313" key="1">
    <source>
        <dbReference type="EMBL" id="KAF7266159.1"/>
    </source>
</evidence>
<name>A0A834M5T0_RHYFE</name>
<organism evidence="1 2">
    <name type="scientific">Rhynchophorus ferrugineus</name>
    <name type="common">Red palm weevil</name>
    <name type="synonym">Curculio ferrugineus</name>
    <dbReference type="NCBI Taxonomy" id="354439"/>
    <lineage>
        <taxon>Eukaryota</taxon>
        <taxon>Metazoa</taxon>
        <taxon>Ecdysozoa</taxon>
        <taxon>Arthropoda</taxon>
        <taxon>Hexapoda</taxon>
        <taxon>Insecta</taxon>
        <taxon>Pterygota</taxon>
        <taxon>Neoptera</taxon>
        <taxon>Endopterygota</taxon>
        <taxon>Coleoptera</taxon>
        <taxon>Polyphaga</taxon>
        <taxon>Cucujiformia</taxon>
        <taxon>Curculionidae</taxon>
        <taxon>Dryophthorinae</taxon>
        <taxon>Rhynchophorus</taxon>
    </lineage>
</organism>
<gene>
    <name evidence="1" type="ORF">GWI33_020529</name>
</gene>
<accession>A0A834M5T0</accession>